<dbReference type="AlphaFoldDB" id="Q2W4S1"/>
<dbReference type="STRING" id="342108.amb2350"/>
<protein>
    <submittedName>
        <fullName evidence="4">CBP3 protein, mitochondrial</fullName>
    </submittedName>
</protein>
<sequence length="292" mass="31830">MPNRAWTSSRVLAPILTWAICSGGGRLPRTSMIGVQAAAPVIRVAATRKRYGTEVFFIRYDAEALTTGGPKANVGRGQCGRNIALHIAALSTPSPKQGRGLLDPEMPFRKFFQRRRREQIAHDLYVSVINQARLPHFYVRFAVPDTLDGRFDLIVLHAFLVMRRLRQIKGEEGAADARELAQALFDLMFADMDQNLREMGVGDMSVGKRVKQMARAFYGRVAAYDDSLDGKGGSLTEALRRNLYGTVDGEVDAAVVEAVAGYFAAQAACLAGQPAEALLAGRVEFQAPEGGA</sequence>
<proteinExistence type="inferred from homology"/>
<name>Q2W4S1_PARM1</name>
<comment type="similarity">
    <text evidence="1">Belongs to the CBP3 family.</text>
</comment>
<dbReference type="InterPro" id="IPR021150">
    <property type="entry name" value="Ubiq_cyt_c_chap"/>
</dbReference>
<comment type="similarity">
    <text evidence="2">Belongs to the UPF0174 family.</text>
</comment>
<gene>
    <name evidence="4" type="ordered locus">amb2350</name>
</gene>
<evidence type="ECO:0000256" key="1">
    <source>
        <dbReference type="ARBA" id="ARBA00006407"/>
    </source>
</evidence>
<organism evidence="4 5">
    <name type="scientific">Paramagnetospirillum magneticum (strain ATCC 700264 / AMB-1)</name>
    <name type="common">Magnetospirillum magneticum</name>
    <dbReference type="NCBI Taxonomy" id="342108"/>
    <lineage>
        <taxon>Bacteria</taxon>
        <taxon>Pseudomonadati</taxon>
        <taxon>Pseudomonadota</taxon>
        <taxon>Alphaproteobacteria</taxon>
        <taxon>Rhodospirillales</taxon>
        <taxon>Magnetospirillaceae</taxon>
        <taxon>Paramagnetospirillum</taxon>
    </lineage>
</organism>
<dbReference type="InterPro" id="IPR007129">
    <property type="entry name" value="Ubiqinol_cyt_c_chaperone_CPB3"/>
</dbReference>
<feature type="domain" description="Ubiquinol-cytochrome c chaperone" evidence="3">
    <location>
        <begin position="140"/>
        <end position="285"/>
    </location>
</feature>
<reference evidence="4 5" key="1">
    <citation type="journal article" date="2005" name="DNA Res.">
        <title>Complete genome sequence of the facultative anaerobic magnetotactic bacterium Magnetospirillum sp. strain AMB-1.</title>
        <authorList>
            <person name="Matsunaga T."/>
            <person name="Okamura Y."/>
            <person name="Fukuda Y."/>
            <person name="Wahyudi A.T."/>
            <person name="Murase Y."/>
            <person name="Takeyama H."/>
        </authorList>
    </citation>
    <scope>NUCLEOTIDE SEQUENCE [LARGE SCALE GENOMIC DNA]</scope>
    <source>
        <strain evidence="5">ATCC 700264 / AMB-1</strain>
    </source>
</reference>
<dbReference type="EMBL" id="AP007255">
    <property type="protein sequence ID" value="BAE51154.1"/>
    <property type="molecule type" value="Genomic_DNA"/>
</dbReference>
<keyword evidence="5" id="KW-1185">Reference proteome</keyword>
<evidence type="ECO:0000313" key="4">
    <source>
        <dbReference type="EMBL" id="BAE51154.1"/>
    </source>
</evidence>
<evidence type="ECO:0000256" key="2">
    <source>
        <dbReference type="ARBA" id="ARBA00006436"/>
    </source>
</evidence>
<dbReference type="PANTHER" id="PTHR12184">
    <property type="entry name" value="UBIQUINOL-CYTOCHROME C REDUCTASE COMPLEX ASSEMBLY FACTOR 1 FAMILY MEMBER"/>
    <property type="match status" value="1"/>
</dbReference>
<accession>Q2W4S1</accession>
<evidence type="ECO:0000313" key="5">
    <source>
        <dbReference type="Proteomes" id="UP000007058"/>
    </source>
</evidence>
<dbReference type="Pfam" id="PF03981">
    <property type="entry name" value="Ubiq_cyt_C_chap"/>
    <property type="match status" value="1"/>
</dbReference>
<dbReference type="PANTHER" id="PTHR12184:SF1">
    <property type="entry name" value="UBIQUINOL-CYTOCHROME-C REDUCTASE COMPLEX ASSEMBLY FACTOR 1"/>
    <property type="match status" value="1"/>
</dbReference>
<evidence type="ECO:0000259" key="3">
    <source>
        <dbReference type="Pfam" id="PF03981"/>
    </source>
</evidence>
<dbReference type="KEGG" id="mag:amb2350"/>
<dbReference type="Proteomes" id="UP000007058">
    <property type="component" value="Chromosome"/>
</dbReference>
<dbReference type="HOGENOM" id="CLU_952500_0_0_5"/>